<evidence type="ECO:0000256" key="7">
    <source>
        <dbReference type="RuleBase" id="RU003733"/>
    </source>
</evidence>
<evidence type="ECO:0000256" key="4">
    <source>
        <dbReference type="ARBA" id="ARBA00022777"/>
    </source>
</evidence>
<dbReference type="PANTHER" id="PTHR10196">
    <property type="entry name" value="SUGAR KINASE"/>
    <property type="match status" value="1"/>
</dbReference>
<evidence type="ECO:0000313" key="10">
    <source>
        <dbReference type="EMBL" id="MCF2563766.1"/>
    </source>
</evidence>
<dbReference type="EMBL" id="JADYTN010000012">
    <property type="protein sequence ID" value="MCF2563766.1"/>
    <property type="molecule type" value="Genomic_DNA"/>
</dbReference>
<keyword evidence="11" id="KW-1185">Reference proteome</keyword>
<dbReference type="PIRSF" id="PIRSF000538">
    <property type="entry name" value="GlpK"/>
    <property type="match status" value="1"/>
</dbReference>
<dbReference type="NCBIfam" id="NF000756">
    <property type="entry name" value="PRK00047.1"/>
    <property type="match status" value="1"/>
</dbReference>
<evidence type="ECO:0000256" key="6">
    <source>
        <dbReference type="ARBA" id="ARBA00043149"/>
    </source>
</evidence>
<dbReference type="CDD" id="cd07769">
    <property type="entry name" value="ASKHA_NBD_FGGY_GK"/>
    <property type="match status" value="1"/>
</dbReference>
<evidence type="ECO:0000313" key="11">
    <source>
        <dbReference type="Proteomes" id="UP001200470"/>
    </source>
</evidence>
<evidence type="ECO:0000259" key="9">
    <source>
        <dbReference type="Pfam" id="PF02782"/>
    </source>
</evidence>
<comment type="caution">
    <text evidence="10">The sequence shown here is derived from an EMBL/GenBank/DDBJ whole genome shotgun (WGS) entry which is preliminary data.</text>
</comment>
<comment type="similarity">
    <text evidence="1 7">Belongs to the FGGY kinase family.</text>
</comment>
<dbReference type="Pfam" id="PF00370">
    <property type="entry name" value="FGGY_N"/>
    <property type="match status" value="1"/>
</dbReference>
<name>A0ABS9CIM6_9BACT</name>
<dbReference type="GO" id="GO:0004370">
    <property type="term" value="F:glycerol kinase activity"/>
    <property type="evidence" value="ECO:0007669"/>
    <property type="project" value="UniProtKB-EC"/>
</dbReference>
<dbReference type="InterPro" id="IPR000577">
    <property type="entry name" value="Carb_kinase_FGGY"/>
</dbReference>
<dbReference type="SUPFAM" id="SSF53067">
    <property type="entry name" value="Actin-like ATPase domain"/>
    <property type="match status" value="2"/>
</dbReference>
<keyword evidence="5" id="KW-0067">ATP-binding</keyword>
<dbReference type="InterPro" id="IPR043129">
    <property type="entry name" value="ATPase_NBD"/>
</dbReference>
<dbReference type="InterPro" id="IPR018485">
    <property type="entry name" value="FGGY_C"/>
</dbReference>
<evidence type="ECO:0000256" key="3">
    <source>
        <dbReference type="ARBA" id="ARBA00022741"/>
    </source>
</evidence>
<accession>A0ABS9CIM6</accession>
<dbReference type="InterPro" id="IPR018484">
    <property type="entry name" value="FGGY_N"/>
</dbReference>
<organism evidence="10 11">
    <name type="scientific">Xylanibacter brevis</name>
    <dbReference type="NCBI Taxonomy" id="83231"/>
    <lineage>
        <taxon>Bacteria</taxon>
        <taxon>Pseudomonadati</taxon>
        <taxon>Bacteroidota</taxon>
        <taxon>Bacteroidia</taxon>
        <taxon>Bacteroidales</taxon>
        <taxon>Prevotellaceae</taxon>
        <taxon>Xylanibacter</taxon>
    </lineage>
</organism>
<keyword evidence="2 7" id="KW-0808">Transferase</keyword>
<evidence type="ECO:0000256" key="1">
    <source>
        <dbReference type="ARBA" id="ARBA00009156"/>
    </source>
</evidence>
<dbReference type="InterPro" id="IPR018483">
    <property type="entry name" value="Carb_kinase_FGGY_CS"/>
</dbReference>
<keyword evidence="4 7" id="KW-0418">Kinase</keyword>
<dbReference type="PROSITE" id="PS00445">
    <property type="entry name" value="FGGY_KINASES_2"/>
    <property type="match status" value="1"/>
</dbReference>
<evidence type="ECO:0000259" key="8">
    <source>
        <dbReference type="Pfam" id="PF00370"/>
    </source>
</evidence>
<dbReference type="Pfam" id="PF02782">
    <property type="entry name" value="FGGY_C"/>
    <property type="match status" value="1"/>
</dbReference>
<reference evidence="10 11" key="1">
    <citation type="submission" date="2020-12" db="EMBL/GenBank/DDBJ databases">
        <title>Whole genome sequences of gut porcine anaerobes.</title>
        <authorList>
            <person name="Kubasova T."/>
            <person name="Jahodarova E."/>
            <person name="Rychlik I."/>
        </authorList>
    </citation>
    <scope>NUCLEOTIDE SEQUENCE [LARGE SCALE GENOMIC DNA]</scope>
    <source>
        <strain evidence="10 11">An925</strain>
    </source>
</reference>
<gene>
    <name evidence="10" type="primary">glpK</name>
    <name evidence="10" type="ORF">I6E12_06535</name>
</gene>
<keyword evidence="3" id="KW-0547">Nucleotide-binding</keyword>
<dbReference type="PANTHER" id="PTHR10196:SF69">
    <property type="entry name" value="GLYCEROL KINASE"/>
    <property type="match status" value="1"/>
</dbReference>
<dbReference type="Gene3D" id="3.30.420.40">
    <property type="match status" value="2"/>
</dbReference>
<protein>
    <recommendedName>
        <fullName evidence="6">ATP:glycerol 3-phosphotransferase</fullName>
    </recommendedName>
</protein>
<dbReference type="Proteomes" id="UP001200470">
    <property type="component" value="Unassembled WGS sequence"/>
</dbReference>
<evidence type="ECO:0000256" key="2">
    <source>
        <dbReference type="ARBA" id="ARBA00022679"/>
    </source>
</evidence>
<dbReference type="RefSeq" id="WP_301638040.1">
    <property type="nucleotide sequence ID" value="NZ_JADYTN010000012.1"/>
</dbReference>
<evidence type="ECO:0000256" key="5">
    <source>
        <dbReference type="ARBA" id="ARBA00022840"/>
    </source>
</evidence>
<feature type="domain" description="Carbohydrate kinase FGGY C-terminal" evidence="9">
    <location>
        <begin position="261"/>
        <end position="448"/>
    </location>
</feature>
<feature type="domain" description="Carbohydrate kinase FGGY N-terminal" evidence="8">
    <location>
        <begin position="5"/>
        <end position="251"/>
    </location>
</feature>
<sequence length="493" mass="54113">MSQRIIAIDQSTSSTKALLFDDQCRLLARTNVDHQQYYPQTGWVEHDAEEIYRNMVEAIHQLVGDEAKTGQHTYSIAITNQRETAVVWNKTTGHPIANAVVWQDTRGIDCCNDLRQRGMTEMVMQRSGLLIDPNFSASGVKWLLDHIDGARQQAEAGLLLMGTIDTWLVWRLTQGKVFATDHTNASRTMLFNIHTMDWDDELLRLFNIPRTMMAEVRPCDACYGETTVEGIFTAPIKIAGVLGDSHGALVGQMCFNTGQGKVTYGTGSSVMVNIGENPLPAPQGLVTSVAFTALGRTFYGYEGNIYSTGATLKWMADQLQLVDHPAEMEAIATSVDNNGGVYIVPAFAGLGAPWWNSQVKGAVFGLTFAATKAHVVRAALESIAYQVKDLADVMAQATGGALTEICADGGPTRNAFLMQFQADMLRTPIVCTEVEDASALGAVVMNGFARQLWNSFDKVASLRKVTRTVLPHHTTEHDRLYGEWRKAVGQLCK</sequence>
<proteinExistence type="inferred from homology"/>